<dbReference type="GO" id="GO:0005777">
    <property type="term" value="C:peroxisome"/>
    <property type="evidence" value="ECO:0007669"/>
    <property type="project" value="TreeGrafter"/>
</dbReference>
<proteinExistence type="predicted"/>
<dbReference type="GO" id="GO:0008610">
    <property type="term" value="P:lipid biosynthetic process"/>
    <property type="evidence" value="ECO:0007669"/>
    <property type="project" value="InterPro"/>
</dbReference>
<dbReference type="InterPro" id="IPR025650">
    <property type="entry name" value="Alkyl-DHAP_Synthase"/>
</dbReference>
<feature type="region of interest" description="Disordered" evidence="2">
    <location>
        <begin position="516"/>
        <end position="555"/>
    </location>
</feature>
<dbReference type="Gene3D" id="3.30.470.160">
    <property type="entry name" value="Inositol polyphosphate kinase"/>
    <property type="match status" value="1"/>
</dbReference>
<accession>A0A1I8F795</accession>
<dbReference type="PANTHER" id="PTHR46568">
    <property type="entry name" value="ALKYLDIHYDROXYACETONEPHOSPHATE SYNTHASE, PEROXISOMAL"/>
    <property type="match status" value="1"/>
</dbReference>
<dbReference type="WBParaSite" id="maker-unitig_23217-snap-gene-0.2-mRNA-1">
    <property type="protein sequence ID" value="maker-unitig_23217-snap-gene-0.2-mRNA-1"/>
    <property type="gene ID" value="maker-unitig_23217-snap-gene-0.2"/>
</dbReference>
<dbReference type="InterPro" id="IPR038286">
    <property type="entry name" value="IPK_sf"/>
</dbReference>
<feature type="site" description="Important for enzyme activity" evidence="1">
    <location>
        <position position="818"/>
    </location>
</feature>
<dbReference type="Gene3D" id="3.30.70.3450">
    <property type="match status" value="1"/>
</dbReference>
<dbReference type="GO" id="GO:0008609">
    <property type="term" value="F:alkylglycerone-phosphate synthase activity"/>
    <property type="evidence" value="ECO:0007669"/>
    <property type="project" value="InterPro"/>
</dbReference>
<sequence>PSVEVLWRTLNTVNSRLSSELRSLKPRPHRTNQSTVTMATEEAWTQLSGSRPGRVMKRTLSAEADCLQRWPATRACATLRPHSTAFVGVRLMTATAVVRGVRRRCQDLLAEFQAPVSLMDCKIGCRTYLEDELAMARRDAKPRPDMYRRASLKPTRTLRHRAESGARSPSWTTCCGGRCAASTPLGLPHRRLKRGDPDGSVALRRLTISNDCAVGRHSAMLAYFVDGVQAGAHRLSFVFVHGRAGRASCGMTRTSARTRQVLSRLKHMAQWSADRITSIPDLATNEKLMYGLSFSAAVLQFGRRGSRHSPVRPAHCSCLCRASSSHRCLLQQLRLSPDSGQEGAPALLSPQLPMLGSLGIAEVGLPDIRHRGVGGVPLTQLWLETLRVQSDVKLGHGASAARAAREPSLQGLLRLIDYRSITYKTEVAAGTRSPGPEGFGLGSAWQPNWRRNSLGRTGEGGRARPESFFTILPQHIVCWASLASPVGQVLQLPADNGAWLQTLRWSPAAGSTVLFSLPDDSKSDEKPSGSDKETAKDSVFKTSFGHTEAQAGPAEMERLGYQDSQFARYQLSGQRDARASGMDGEALGRALIRGRPLNSRRPENIPPPVQVWFLERRFHVGHPATGPVSHSDAGPDRLFRGHGHTLEDVHLREGMFPRERRMIVSLDTSPDESDYLWLDERNLIGRFEAGIIGQDLEARLAELGYCIGHEPDSLEFSSLGAGWPLGVRHEEKRLRQYRGPASARDVCLRQLALFEKKLRRASGERRAGRAPLIMARRARWALSPRPDATDRWCFADFASGVRCLRELALRRCAPASVRLMDNEHSATPAPAASGWTTAFVDAVKRFYVTRVRGFKPDELAVATLLYEAPRRRSPQ</sequence>
<dbReference type="Proteomes" id="UP000095280">
    <property type="component" value="Unplaced"/>
</dbReference>
<evidence type="ECO:0000256" key="1">
    <source>
        <dbReference type="PIRSR" id="PIRSR625650-4"/>
    </source>
</evidence>
<dbReference type="Gene3D" id="3.30.465.10">
    <property type="match status" value="1"/>
</dbReference>
<feature type="compositionally biased region" description="Basic and acidic residues" evidence="2">
    <location>
        <begin position="519"/>
        <end position="539"/>
    </location>
</feature>
<dbReference type="InterPro" id="IPR016169">
    <property type="entry name" value="FAD-bd_PCMH_sub2"/>
</dbReference>
<keyword evidence="3" id="KW-1185">Reference proteome</keyword>
<dbReference type="PANTHER" id="PTHR46568:SF1">
    <property type="entry name" value="ALKYLDIHYDROXYACETONEPHOSPHATE SYNTHASE, PEROXISOMAL"/>
    <property type="match status" value="1"/>
</dbReference>
<protein>
    <submittedName>
        <fullName evidence="4">Kinase</fullName>
    </submittedName>
</protein>
<reference evidence="4" key="1">
    <citation type="submission" date="2016-11" db="UniProtKB">
        <authorList>
            <consortium name="WormBaseParasite"/>
        </authorList>
    </citation>
    <scope>IDENTIFICATION</scope>
</reference>
<evidence type="ECO:0000313" key="4">
    <source>
        <dbReference type="WBParaSite" id="maker-unitig_23217-snap-gene-0.2-mRNA-1"/>
    </source>
</evidence>
<name>A0A1I8F795_9PLAT</name>
<evidence type="ECO:0000256" key="2">
    <source>
        <dbReference type="SAM" id="MobiDB-lite"/>
    </source>
</evidence>
<evidence type="ECO:0000313" key="3">
    <source>
        <dbReference type="Proteomes" id="UP000095280"/>
    </source>
</evidence>
<dbReference type="AlphaFoldDB" id="A0A1I8F795"/>
<dbReference type="SUPFAM" id="SSF56104">
    <property type="entry name" value="SAICAR synthase-like"/>
    <property type="match status" value="1"/>
</dbReference>
<organism evidence="3 4">
    <name type="scientific">Macrostomum lignano</name>
    <dbReference type="NCBI Taxonomy" id="282301"/>
    <lineage>
        <taxon>Eukaryota</taxon>
        <taxon>Metazoa</taxon>
        <taxon>Spiralia</taxon>
        <taxon>Lophotrochozoa</taxon>
        <taxon>Platyhelminthes</taxon>
        <taxon>Rhabditophora</taxon>
        <taxon>Macrostomorpha</taxon>
        <taxon>Macrostomida</taxon>
        <taxon>Macrostomidae</taxon>
        <taxon>Macrostomum</taxon>
    </lineage>
</organism>